<evidence type="ECO:0000313" key="1">
    <source>
        <dbReference type="EMBL" id="CAH9133272.1"/>
    </source>
</evidence>
<keyword evidence="2" id="KW-1185">Reference proteome</keyword>
<organism evidence="1 2">
    <name type="scientific">Cuscuta epithymum</name>
    <dbReference type="NCBI Taxonomy" id="186058"/>
    <lineage>
        <taxon>Eukaryota</taxon>
        <taxon>Viridiplantae</taxon>
        <taxon>Streptophyta</taxon>
        <taxon>Embryophyta</taxon>
        <taxon>Tracheophyta</taxon>
        <taxon>Spermatophyta</taxon>
        <taxon>Magnoliopsida</taxon>
        <taxon>eudicotyledons</taxon>
        <taxon>Gunneridae</taxon>
        <taxon>Pentapetalae</taxon>
        <taxon>asterids</taxon>
        <taxon>lamiids</taxon>
        <taxon>Solanales</taxon>
        <taxon>Convolvulaceae</taxon>
        <taxon>Cuscuteae</taxon>
        <taxon>Cuscuta</taxon>
        <taxon>Cuscuta subgen. Cuscuta</taxon>
    </lineage>
</organism>
<dbReference type="EMBL" id="CAMAPF010000975">
    <property type="protein sequence ID" value="CAH9133272.1"/>
    <property type="molecule type" value="Genomic_DNA"/>
</dbReference>
<proteinExistence type="predicted"/>
<comment type="caution">
    <text evidence="1">The sequence shown here is derived from an EMBL/GenBank/DDBJ whole genome shotgun (WGS) entry which is preliminary data.</text>
</comment>
<protein>
    <recommendedName>
        <fullName evidence="3">DUF295 domain-containing protein</fullName>
    </recommendedName>
</protein>
<reference evidence="1" key="1">
    <citation type="submission" date="2022-07" db="EMBL/GenBank/DDBJ databases">
        <authorList>
            <person name="Macas J."/>
            <person name="Novak P."/>
            <person name="Neumann P."/>
        </authorList>
    </citation>
    <scope>NUCLEOTIDE SEQUENCE</scope>
</reference>
<dbReference type="Proteomes" id="UP001152523">
    <property type="component" value="Unassembled WGS sequence"/>
</dbReference>
<name>A0AAV0FCH5_9ASTE</name>
<sequence length="108" mass="12278">MGMWFLGDSATMAVSAAKYFSQGKPNTIYYTDDYIDLVSPFGPQDNVIFYLDGDTGASAFGQHYPFQSSHSRLPPYIWILPPIGYLLHRAEPLYEAKRQLPQAPQNWK</sequence>
<accession>A0AAV0FCH5</accession>
<gene>
    <name evidence="1" type="ORF">CEPIT_LOCUS32819</name>
</gene>
<evidence type="ECO:0008006" key="3">
    <source>
        <dbReference type="Google" id="ProtNLM"/>
    </source>
</evidence>
<evidence type="ECO:0000313" key="2">
    <source>
        <dbReference type="Proteomes" id="UP001152523"/>
    </source>
</evidence>
<dbReference type="AlphaFoldDB" id="A0AAV0FCH5"/>